<evidence type="ECO:0000256" key="4">
    <source>
        <dbReference type="ARBA" id="ARBA00022692"/>
    </source>
</evidence>
<name>A0A2W7MWF2_9RHOB</name>
<protein>
    <recommendedName>
        <fullName evidence="12">Fluoride-specific ion channel FluC</fullName>
    </recommendedName>
</protein>
<dbReference type="NCBIfam" id="NF010791">
    <property type="entry name" value="PRK14195.1"/>
    <property type="match status" value="1"/>
</dbReference>
<evidence type="ECO:0000256" key="5">
    <source>
        <dbReference type="ARBA" id="ARBA00022989"/>
    </source>
</evidence>
<dbReference type="GO" id="GO:0062054">
    <property type="term" value="F:fluoride channel activity"/>
    <property type="evidence" value="ECO:0007669"/>
    <property type="project" value="UniProtKB-UniRule"/>
</dbReference>
<dbReference type="Proteomes" id="UP000248916">
    <property type="component" value="Unassembled WGS sequence"/>
</dbReference>
<dbReference type="PANTHER" id="PTHR28259">
    <property type="entry name" value="FLUORIDE EXPORT PROTEIN 1-RELATED"/>
    <property type="match status" value="1"/>
</dbReference>
<comment type="caution">
    <text evidence="13">The sequence shown here is derived from an EMBL/GenBank/DDBJ whole genome shotgun (WGS) entry which is preliminary data.</text>
</comment>
<proteinExistence type="inferred from homology"/>
<comment type="subcellular location">
    <subcellularLocation>
        <location evidence="1 12">Cell membrane</location>
        <topology evidence="1 12">Multi-pass membrane protein</topology>
    </subcellularLocation>
</comment>
<feature type="transmembrane region" description="Helical" evidence="12">
    <location>
        <begin position="34"/>
        <end position="57"/>
    </location>
</feature>
<comment type="similarity">
    <text evidence="10 12">Belongs to the fluoride channel Fluc/FEX (TC 1.A.43) family.</text>
</comment>
<comment type="activity regulation">
    <text evidence="12">Na(+) is not transported, but it plays an essential structural role and its presence is essential for fluoride channel function.</text>
</comment>
<comment type="function">
    <text evidence="12">Fluoride-specific ion channel. Important for reducing fluoride concentration in the cell, thus reducing its toxicity.</text>
</comment>
<evidence type="ECO:0000256" key="12">
    <source>
        <dbReference type="HAMAP-Rule" id="MF_00454"/>
    </source>
</evidence>
<dbReference type="OrthoDB" id="9806299at2"/>
<evidence type="ECO:0000256" key="9">
    <source>
        <dbReference type="ARBA" id="ARBA00023303"/>
    </source>
</evidence>
<keyword evidence="12" id="KW-0479">Metal-binding</keyword>
<keyword evidence="2 12" id="KW-1003">Cell membrane</keyword>
<evidence type="ECO:0000256" key="10">
    <source>
        <dbReference type="ARBA" id="ARBA00035120"/>
    </source>
</evidence>
<dbReference type="GO" id="GO:0005886">
    <property type="term" value="C:plasma membrane"/>
    <property type="evidence" value="ECO:0007669"/>
    <property type="project" value="UniProtKB-SubCell"/>
</dbReference>
<dbReference type="RefSeq" id="WP_111538712.1">
    <property type="nucleotide sequence ID" value="NZ_QKZL01000025.1"/>
</dbReference>
<evidence type="ECO:0000256" key="11">
    <source>
        <dbReference type="ARBA" id="ARBA00035585"/>
    </source>
</evidence>
<evidence type="ECO:0000256" key="7">
    <source>
        <dbReference type="ARBA" id="ARBA00023065"/>
    </source>
</evidence>
<keyword evidence="8 12" id="KW-0472">Membrane</keyword>
<dbReference type="NCBIfam" id="TIGR00494">
    <property type="entry name" value="crcB"/>
    <property type="match status" value="1"/>
</dbReference>
<sequence length="125" mass="12776">MVSTLLQVALGGALGASARYLSGHAIMRFAGPGFPFGTLFVNVLGSFVMGAFAVYAAERSATSLAPFVMTGILGGFTTFSAFSLDTLTLIERGETGLALLYVAGSVAVSIGALWLGLFVARGVFA</sequence>
<accession>A0A2W7MWF2</accession>
<keyword evidence="3" id="KW-0997">Cell inner membrane</keyword>
<feature type="binding site" evidence="12">
    <location>
        <position position="77"/>
    </location>
    <ligand>
        <name>Na(+)</name>
        <dbReference type="ChEBI" id="CHEBI:29101"/>
        <note>structural</note>
    </ligand>
</feature>
<dbReference type="EMBL" id="QKZL01000025">
    <property type="protein sequence ID" value="PZX12278.1"/>
    <property type="molecule type" value="Genomic_DNA"/>
</dbReference>
<evidence type="ECO:0000256" key="3">
    <source>
        <dbReference type="ARBA" id="ARBA00022519"/>
    </source>
</evidence>
<evidence type="ECO:0000256" key="8">
    <source>
        <dbReference type="ARBA" id="ARBA00023136"/>
    </source>
</evidence>
<keyword evidence="4 12" id="KW-0812">Transmembrane</keyword>
<keyword evidence="7 12" id="KW-0406">Ion transport</keyword>
<keyword evidence="12" id="KW-0813">Transport</keyword>
<feature type="transmembrane region" description="Helical" evidence="12">
    <location>
        <begin position="96"/>
        <end position="120"/>
    </location>
</feature>
<dbReference type="AlphaFoldDB" id="A0A2W7MWF2"/>
<evidence type="ECO:0000256" key="6">
    <source>
        <dbReference type="ARBA" id="ARBA00023053"/>
    </source>
</evidence>
<dbReference type="GO" id="GO:0046872">
    <property type="term" value="F:metal ion binding"/>
    <property type="evidence" value="ECO:0007669"/>
    <property type="project" value="UniProtKB-KW"/>
</dbReference>
<dbReference type="InterPro" id="IPR003691">
    <property type="entry name" value="FluC"/>
</dbReference>
<keyword evidence="14" id="KW-1185">Reference proteome</keyword>
<dbReference type="GO" id="GO:0140114">
    <property type="term" value="P:cellular detoxification of fluoride"/>
    <property type="evidence" value="ECO:0007669"/>
    <property type="project" value="UniProtKB-UniRule"/>
</dbReference>
<dbReference type="PANTHER" id="PTHR28259:SF1">
    <property type="entry name" value="FLUORIDE EXPORT PROTEIN 1-RELATED"/>
    <property type="match status" value="1"/>
</dbReference>
<feature type="binding site" evidence="12">
    <location>
        <position position="74"/>
    </location>
    <ligand>
        <name>Na(+)</name>
        <dbReference type="ChEBI" id="CHEBI:29101"/>
        <note>structural</note>
    </ligand>
</feature>
<evidence type="ECO:0000256" key="2">
    <source>
        <dbReference type="ARBA" id="ARBA00022475"/>
    </source>
</evidence>
<keyword evidence="5 12" id="KW-1133">Transmembrane helix</keyword>
<feature type="transmembrane region" description="Helical" evidence="12">
    <location>
        <begin position="64"/>
        <end position="84"/>
    </location>
</feature>
<evidence type="ECO:0000313" key="13">
    <source>
        <dbReference type="EMBL" id="PZX12278.1"/>
    </source>
</evidence>
<evidence type="ECO:0000313" key="14">
    <source>
        <dbReference type="Proteomes" id="UP000248916"/>
    </source>
</evidence>
<keyword evidence="9 12" id="KW-0407">Ion channel</keyword>
<reference evidence="13 14" key="1">
    <citation type="submission" date="2018-06" db="EMBL/GenBank/DDBJ databases">
        <title>Genomic Encyclopedia of Archaeal and Bacterial Type Strains, Phase II (KMG-II): from individual species to whole genera.</title>
        <authorList>
            <person name="Goeker M."/>
        </authorList>
    </citation>
    <scope>NUCLEOTIDE SEQUENCE [LARGE SCALE GENOMIC DNA]</scope>
    <source>
        <strain evidence="13 14">DSM 22009</strain>
    </source>
</reference>
<dbReference type="NCBIfam" id="NF010805">
    <property type="entry name" value="PRK14209.1"/>
    <property type="match status" value="1"/>
</dbReference>
<gene>
    <name evidence="12" type="primary">fluC</name>
    <name evidence="12" type="synonym">crcB</name>
    <name evidence="13" type="ORF">LX81_03685</name>
</gene>
<comment type="catalytic activity">
    <reaction evidence="11">
        <text>fluoride(in) = fluoride(out)</text>
        <dbReference type="Rhea" id="RHEA:76159"/>
        <dbReference type="ChEBI" id="CHEBI:17051"/>
    </reaction>
    <physiologicalReaction direction="left-to-right" evidence="11">
        <dbReference type="Rhea" id="RHEA:76160"/>
    </physiologicalReaction>
</comment>
<dbReference type="HAMAP" id="MF_00454">
    <property type="entry name" value="FluC"/>
    <property type="match status" value="1"/>
</dbReference>
<keyword evidence="6 12" id="KW-0915">Sodium</keyword>
<dbReference type="Pfam" id="PF02537">
    <property type="entry name" value="CRCB"/>
    <property type="match status" value="1"/>
</dbReference>
<evidence type="ECO:0000256" key="1">
    <source>
        <dbReference type="ARBA" id="ARBA00004651"/>
    </source>
</evidence>
<organism evidence="13 14">
    <name type="scientific">Palleronia aestuarii</name>
    <dbReference type="NCBI Taxonomy" id="568105"/>
    <lineage>
        <taxon>Bacteria</taxon>
        <taxon>Pseudomonadati</taxon>
        <taxon>Pseudomonadota</taxon>
        <taxon>Alphaproteobacteria</taxon>
        <taxon>Rhodobacterales</taxon>
        <taxon>Roseobacteraceae</taxon>
        <taxon>Palleronia</taxon>
    </lineage>
</organism>